<dbReference type="Proteomes" id="UP000239187">
    <property type="component" value="Chromosome"/>
</dbReference>
<evidence type="ECO:0000313" key="3">
    <source>
        <dbReference type="Proteomes" id="UP000239187"/>
    </source>
</evidence>
<evidence type="ECO:0000313" key="2">
    <source>
        <dbReference type="EMBL" id="AUZ89023.1"/>
    </source>
</evidence>
<proteinExistence type="predicted"/>
<dbReference type="AlphaFoldDB" id="A0A2L0UIG6"/>
<protein>
    <submittedName>
        <fullName evidence="2">DUF2630 domain-containing protein</fullName>
    </submittedName>
</protein>
<feature type="region of interest" description="Disordered" evidence="1">
    <location>
        <begin position="58"/>
        <end position="83"/>
    </location>
</feature>
<organism evidence="2 3">
    <name type="scientific">Arthrobacter agilis</name>
    <dbReference type="NCBI Taxonomy" id="37921"/>
    <lineage>
        <taxon>Bacteria</taxon>
        <taxon>Bacillati</taxon>
        <taxon>Actinomycetota</taxon>
        <taxon>Actinomycetes</taxon>
        <taxon>Micrococcales</taxon>
        <taxon>Micrococcaceae</taxon>
        <taxon>Arthrobacter</taxon>
    </lineage>
</organism>
<dbReference type="Pfam" id="PF10944">
    <property type="entry name" value="DUF2630"/>
    <property type="match status" value="1"/>
</dbReference>
<accession>A0A2L0UIG6</accession>
<dbReference type="InterPro" id="IPR020311">
    <property type="entry name" value="Uncharacterised_Rv0898c"/>
</dbReference>
<gene>
    <name evidence="2" type="ORF">CVO76_16265</name>
</gene>
<reference evidence="2 3" key="1">
    <citation type="submission" date="2017-11" db="EMBL/GenBank/DDBJ databases">
        <title>Draft genome of Arthrobacter agilis strain UMCV2, a plant growth-promoting rhizobacterium and biocontrol capacity of phytopathogenic fungi.</title>
        <authorList>
            <person name="Martinez-Camara R."/>
            <person name="Santoyo G."/>
            <person name="Moreno-Hagelsieb G."/>
            <person name="Valencia-Cantero E."/>
        </authorList>
    </citation>
    <scope>NUCLEOTIDE SEQUENCE [LARGE SCALE GENOMIC DNA]</scope>
    <source>
        <strain evidence="2 3">UMCV2</strain>
    </source>
</reference>
<dbReference type="RefSeq" id="WP_133080041.1">
    <property type="nucleotide sequence ID" value="NZ_CP024915.1"/>
</dbReference>
<name>A0A2L0UIG6_9MICC</name>
<sequence>MDNQDILQRIQALVQEEHDLREQPQDAGAGAEHQDHAARLKRVEEDLDQCWDLLRQRRAKADAGEDPADADARPISQVEGYRQ</sequence>
<evidence type="ECO:0000256" key="1">
    <source>
        <dbReference type="SAM" id="MobiDB-lite"/>
    </source>
</evidence>
<dbReference type="EMBL" id="CP024915">
    <property type="protein sequence ID" value="AUZ89023.1"/>
    <property type="molecule type" value="Genomic_DNA"/>
</dbReference>
<feature type="region of interest" description="Disordered" evidence="1">
    <location>
        <begin position="18"/>
        <end position="37"/>
    </location>
</feature>